<name>A0AA46TJ23_9ACTN</name>
<dbReference type="GO" id="GO:0003887">
    <property type="term" value="F:DNA-directed DNA polymerase activity"/>
    <property type="evidence" value="ECO:0007669"/>
    <property type="project" value="InterPro"/>
</dbReference>
<dbReference type="InterPro" id="IPR050066">
    <property type="entry name" value="UvrABC_protein_C"/>
</dbReference>
<dbReference type="PANTHER" id="PTHR30562">
    <property type="entry name" value="UVRC/OXIDOREDUCTASE"/>
    <property type="match status" value="1"/>
</dbReference>
<gene>
    <name evidence="3" type="ORF">L0C25_23340</name>
</gene>
<accession>A0AA46TJ23</accession>
<dbReference type="NCBIfam" id="NF005907">
    <property type="entry name" value="PRK07883.1-5"/>
    <property type="match status" value="1"/>
</dbReference>
<dbReference type="InterPro" id="IPR047296">
    <property type="entry name" value="GIY-YIG_UvrC_Cho"/>
</dbReference>
<dbReference type="SMART" id="SM00465">
    <property type="entry name" value="GIYc"/>
    <property type="match status" value="1"/>
</dbReference>
<dbReference type="SUPFAM" id="SSF82771">
    <property type="entry name" value="GIY-YIG endonuclease"/>
    <property type="match status" value="1"/>
</dbReference>
<dbReference type="RefSeq" id="WP_271634243.1">
    <property type="nucleotide sequence ID" value="NZ_CP094970.1"/>
</dbReference>
<keyword evidence="1 3" id="KW-0378">Hydrolase</keyword>
<dbReference type="NCBIfam" id="TIGR00573">
    <property type="entry name" value="dnaq"/>
    <property type="match status" value="1"/>
</dbReference>
<feature type="domain" description="GIY-YIG" evidence="2">
    <location>
        <begin position="223"/>
        <end position="301"/>
    </location>
</feature>
<dbReference type="GO" id="GO:0003677">
    <property type="term" value="F:DNA binding"/>
    <property type="evidence" value="ECO:0007669"/>
    <property type="project" value="InterPro"/>
</dbReference>
<dbReference type="SMART" id="SM00479">
    <property type="entry name" value="EXOIII"/>
    <property type="match status" value="1"/>
</dbReference>
<dbReference type="GO" id="GO:0009380">
    <property type="term" value="C:excinuclease repair complex"/>
    <property type="evidence" value="ECO:0007669"/>
    <property type="project" value="TreeGrafter"/>
</dbReference>
<dbReference type="InterPro" id="IPR012337">
    <property type="entry name" value="RNaseH-like_sf"/>
</dbReference>
<organism evidence="3 4">
    <name type="scientific">Solicola gregarius</name>
    <dbReference type="NCBI Taxonomy" id="2908642"/>
    <lineage>
        <taxon>Bacteria</taxon>
        <taxon>Bacillati</taxon>
        <taxon>Actinomycetota</taxon>
        <taxon>Actinomycetes</taxon>
        <taxon>Propionibacteriales</taxon>
        <taxon>Nocardioidaceae</taxon>
        <taxon>Solicola</taxon>
    </lineage>
</organism>
<sequence>MTALRAVQGTFDELGTALRDATFCVVDLETTGGSASAGSEITEFGAVKVRAGEVVSEFQTLVRPHTSIPSFIAVLTGINDSMVASAPRIDTALPSFLEFAKGCVLVAHNAPFDVGFLRHFAGELGHTWPGFDVIDTAKLARRVLTRDEAPNCKLSTLARIFHASTTPNHRALEDARATVDVLHSLIARLGNVGVHTVEELSTFSSQVSTTQRRKRYLAEGLPHSPGVYLFRDAQDSVLYVGTSKDIGARVRSYFTSSETRSRMGEMVGLAERVEAIECATTLEAQVRELRLIAAHKPRYNKRSRFPERAIWVKLTREPWPRLSLVRSIGDDGADYIGPFGSRRTADSAVAALHEAFGIRQCTGRMPKVPSRSPCALAEMGVCMSPCDQSVSSVDYQHEVERVREAMLRDPAEVIAALDLKMARLSDQTRFEDAQVQRDRLRSFLRATARTQRLTALTTCRDLVAARRGDDGRWVVHVVRYGRLCAAGVIPDGADAREWVERLRIGAETVLPGFGPAPAASTEETERVLSWLEGEGTRLIEVDGDWMCPVRGATRHLATYDAVEATSVVPFDERRMPRTVHQPTR</sequence>
<evidence type="ECO:0000313" key="3">
    <source>
        <dbReference type="EMBL" id="UYM05408.1"/>
    </source>
</evidence>
<dbReference type="Gene3D" id="3.40.1440.10">
    <property type="entry name" value="GIY-YIG endonuclease"/>
    <property type="match status" value="1"/>
</dbReference>
<dbReference type="InterPro" id="IPR006054">
    <property type="entry name" value="DnaQ"/>
</dbReference>
<dbReference type="GO" id="GO:0004527">
    <property type="term" value="F:exonuclease activity"/>
    <property type="evidence" value="ECO:0007669"/>
    <property type="project" value="UniProtKB-KW"/>
</dbReference>
<reference evidence="3" key="1">
    <citation type="submission" date="2022-01" db="EMBL/GenBank/DDBJ databases">
        <title>Nocardioidaceae gen. sp. A5X3R13.</title>
        <authorList>
            <person name="Lopez Marin M.A."/>
            <person name="Uhlik O."/>
        </authorList>
    </citation>
    <scope>NUCLEOTIDE SEQUENCE</scope>
    <source>
        <strain evidence="3">A5X3R13</strain>
    </source>
</reference>
<dbReference type="EMBL" id="CP094970">
    <property type="protein sequence ID" value="UYM05408.1"/>
    <property type="molecule type" value="Genomic_DNA"/>
</dbReference>
<dbReference type="InterPro" id="IPR035901">
    <property type="entry name" value="GIY-YIG_endonuc_sf"/>
</dbReference>
<dbReference type="PROSITE" id="PS50164">
    <property type="entry name" value="GIY_YIG"/>
    <property type="match status" value="1"/>
</dbReference>
<protein>
    <submittedName>
        <fullName evidence="3">DEDD exonuclease domain-containing protein</fullName>
    </submittedName>
</protein>
<dbReference type="Pfam" id="PF01541">
    <property type="entry name" value="GIY-YIG"/>
    <property type="match status" value="1"/>
</dbReference>
<proteinExistence type="predicted"/>
<keyword evidence="4" id="KW-1185">Reference proteome</keyword>
<evidence type="ECO:0000259" key="2">
    <source>
        <dbReference type="PROSITE" id="PS50164"/>
    </source>
</evidence>
<dbReference type="AlphaFoldDB" id="A0AA46TJ23"/>
<dbReference type="PANTHER" id="PTHR30562:SF1">
    <property type="entry name" value="UVRABC SYSTEM PROTEIN C"/>
    <property type="match status" value="1"/>
</dbReference>
<dbReference type="CDD" id="cd06127">
    <property type="entry name" value="DEDDh"/>
    <property type="match status" value="1"/>
</dbReference>
<dbReference type="Gene3D" id="3.30.420.10">
    <property type="entry name" value="Ribonuclease H-like superfamily/Ribonuclease H"/>
    <property type="match status" value="1"/>
</dbReference>
<dbReference type="CDD" id="cd10434">
    <property type="entry name" value="GIY-YIG_UvrC_Cho"/>
    <property type="match status" value="1"/>
</dbReference>
<evidence type="ECO:0000313" key="4">
    <source>
        <dbReference type="Proteomes" id="UP001164390"/>
    </source>
</evidence>
<dbReference type="GO" id="GO:0006289">
    <property type="term" value="P:nucleotide-excision repair"/>
    <property type="evidence" value="ECO:0007669"/>
    <property type="project" value="InterPro"/>
</dbReference>
<dbReference type="Proteomes" id="UP001164390">
    <property type="component" value="Chromosome"/>
</dbReference>
<dbReference type="FunFam" id="3.30.420.10:FF:000045">
    <property type="entry name" value="3'-5' exonuclease DinG"/>
    <property type="match status" value="1"/>
</dbReference>
<dbReference type="InterPro" id="IPR036397">
    <property type="entry name" value="RNaseH_sf"/>
</dbReference>
<dbReference type="Pfam" id="PF00929">
    <property type="entry name" value="RNase_T"/>
    <property type="match status" value="1"/>
</dbReference>
<evidence type="ECO:0000256" key="1">
    <source>
        <dbReference type="ARBA" id="ARBA00022839"/>
    </source>
</evidence>
<dbReference type="SUPFAM" id="SSF53098">
    <property type="entry name" value="Ribonuclease H-like"/>
    <property type="match status" value="1"/>
</dbReference>
<dbReference type="GO" id="GO:0006260">
    <property type="term" value="P:DNA replication"/>
    <property type="evidence" value="ECO:0007669"/>
    <property type="project" value="InterPro"/>
</dbReference>
<dbReference type="KEGG" id="sgrg:L0C25_23340"/>
<keyword evidence="1 3" id="KW-0540">Nuclease</keyword>
<dbReference type="NCBIfam" id="NF005905">
    <property type="entry name" value="PRK07883.1-3"/>
    <property type="match status" value="1"/>
</dbReference>
<dbReference type="InterPro" id="IPR013520">
    <property type="entry name" value="Ribonucl_H"/>
</dbReference>
<dbReference type="InterPro" id="IPR000305">
    <property type="entry name" value="GIY-YIG_endonuc"/>
</dbReference>
<keyword evidence="1 3" id="KW-0269">Exonuclease</keyword>